<reference evidence="2 3" key="1">
    <citation type="journal article" date="2017" name="Int. J. Syst. Evol. Microbiol.">
        <title>Mycobacterium talmoniae sp. nov., a slowly growing mycobacterium isolated from human respiratory samples.</title>
        <authorList>
            <person name="Davidson R.M."/>
            <person name="DeGroote M.A."/>
            <person name="Marola J.L."/>
            <person name="Buss S."/>
            <person name="Jones V."/>
            <person name="McNeil M.R."/>
            <person name="Freifeld A.G."/>
            <person name="Elaine Epperson L."/>
            <person name="Hasan N.A."/>
            <person name="Jackson M."/>
            <person name="Iwen P.C."/>
            <person name="Salfinger M."/>
            <person name="Strong M."/>
        </authorList>
    </citation>
    <scope>NUCLEOTIDE SEQUENCE [LARGE SCALE GENOMIC DNA]</scope>
    <source>
        <strain evidence="2 3">ATCC BAA-2683</strain>
    </source>
</reference>
<feature type="compositionally biased region" description="Low complexity" evidence="1">
    <location>
        <begin position="209"/>
        <end position="224"/>
    </location>
</feature>
<dbReference type="Proteomes" id="UP000238296">
    <property type="component" value="Unassembled WGS sequence"/>
</dbReference>
<dbReference type="AlphaFoldDB" id="A0A2S8BBX6"/>
<organism evidence="2 3">
    <name type="scientific">Mycobacterium talmoniae</name>
    <dbReference type="NCBI Taxonomy" id="1858794"/>
    <lineage>
        <taxon>Bacteria</taxon>
        <taxon>Bacillati</taxon>
        <taxon>Actinomycetota</taxon>
        <taxon>Actinomycetes</taxon>
        <taxon>Mycobacteriales</taxon>
        <taxon>Mycobacteriaceae</taxon>
        <taxon>Mycobacterium</taxon>
    </lineage>
</organism>
<feature type="compositionally biased region" description="Basic residues" evidence="1">
    <location>
        <begin position="231"/>
        <end position="255"/>
    </location>
</feature>
<name>A0A2S8BBX6_9MYCO</name>
<sequence>MAPRQRPRPALAWLRLRGYGRRPPAQPRRRPRVPDGRRHGGAGRVPRRGNHHRPADQLDHAARRRRAHPDRSGGAVHGVDRGADGPARQLVAGPHLRVAPGRGVHRRRQRRAADRGGRHHPRRGDPTPRRRPADPRAADDRGGLRRAGRQRDRDAAAALARRAQPGRQGRLHGGGRRHRRQHRRADRRGGHRDHPLALRRRGGGGAGRAVGAAAGPRAGRVGAADPVRILTRPHRRRPAAVGAARRRRRHRRARPPRLDAGPG</sequence>
<feature type="region of interest" description="Disordered" evidence="1">
    <location>
        <begin position="1"/>
        <end position="263"/>
    </location>
</feature>
<feature type="compositionally biased region" description="Low complexity" evidence="1">
    <location>
        <begin position="1"/>
        <end position="23"/>
    </location>
</feature>
<feature type="compositionally biased region" description="Basic and acidic residues" evidence="1">
    <location>
        <begin position="123"/>
        <end position="155"/>
    </location>
</feature>
<accession>A0A2S8BBX6</accession>
<protein>
    <submittedName>
        <fullName evidence="2">Uncharacterized protein</fullName>
    </submittedName>
</protein>
<feature type="compositionally biased region" description="Low complexity" evidence="1">
    <location>
        <begin position="156"/>
        <end position="168"/>
    </location>
</feature>
<feature type="compositionally biased region" description="Basic residues" evidence="1">
    <location>
        <begin position="39"/>
        <end position="52"/>
    </location>
</feature>
<dbReference type="EMBL" id="PPEA01000940">
    <property type="protein sequence ID" value="PQM44160.1"/>
    <property type="molecule type" value="Genomic_DNA"/>
</dbReference>
<proteinExistence type="predicted"/>
<evidence type="ECO:0000313" key="3">
    <source>
        <dbReference type="Proteomes" id="UP000238296"/>
    </source>
</evidence>
<gene>
    <name evidence="2" type="ORF">C1Y40_05683</name>
</gene>
<comment type="caution">
    <text evidence="2">The sequence shown here is derived from an EMBL/GenBank/DDBJ whole genome shotgun (WGS) entry which is preliminary data.</text>
</comment>
<evidence type="ECO:0000313" key="2">
    <source>
        <dbReference type="EMBL" id="PQM44160.1"/>
    </source>
</evidence>
<feature type="compositionally biased region" description="Basic residues" evidence="1">
    <location>
        <begin position="169"/>
        <end position="202"/>
    </location>
</feature>
<evidence type="ECO:0000256" key="1">
    <source>
        <dbReference type="SAM" id="MobiDB-lite"/>
    </source>
</evidence>